<dbReference type="InterPro" id="IPR037523">
    <property type="entry name" value="VOC_core"/>
</dbReference>
<keyword evidence="2" id="KW-0614">Plasmid</keyword>
<dbReference type="InterPro" id="IPR052164">
    <property type="entry name" value="Anthracycline_SecMetBiosynth"/>
</dbReference>
<dbReference type="PROSITE" id="PS51819">
    <property type="entry name" value="VOC"/>
    <property type="match status" value="1"/>
</dbReference>
<gene>
    <name evidence="2" type="ORF">AB5J52_48440</name>
</gene>
<dbReference type="AlphaFoldDB" id="A0AB39R5W4"/>
<dbReference type="InterPro" id="IPR029068">
    <property type="entry name" value="Glyas_Bleomycin-R_OHBP_Dase"/>
</dbReference>
<dbReference type="PANTHER" id="PTHR33993">
    <property type="entry name" value="GLYOXALASE-RELATED"/>
    <property type="match status" value="1"/>
</dbReference>
<sequence>MDVFTAGWLATYTDPTGAEFAVWQPGDVKGLEAVVEPNTLCWAELYTTDATAVQDFYRSVFGWTYQDMTIGGELSYSVASAPGAGSGEDTAHGGVLQLQQMHLDADSTSEWHPYFGVTDCDAMYQTATQIGATPLIASMDAAGIGGWRW</sequence>
<dbReference type="Gene3D" id="3.10.180.10">
    <property type="entry name" value="2,3-Dihydroxybiphenyl 1,2-Dioxygenase, domain 1"/>
    <property type="match status" value="1"/>
</dbReference>
<evidence type="ECO:0000259" key="1">
    <source>
        <dbReference type="PROSITE" id="PS51819"/>
    </source>
</evidence>
<geneLocation type="plasmid" evidence="2">
    <name>unnamed1</name>
</geneLocation>
<dbReference type="PANTHER" id="PTHR33993:SF14">
    <property type="entry name" value="GB|AAF24581.1"/>
    <property type="match status" value="1"/>
</dbReference>
<accession>A0AB39R5W4</accession>
<name>A0AB39R5W4_9ACTN</name>
<dbReference type="InterPro" id="IPR041581">
    <property type="entry name" value="Glyoxalase_6"/>
</dbReference>
<organism evidence="2">
    <name type="scientific">Streptomyces sp. R39</name>
    <dbReference type="NCBI Taxonomy" id="3238631"/>
    <lineage>
        <taxon>Bacteria</taxon>
        <taxon>Bacillati</taxon>
        <taxon>Actinomycetota</taxon>
        <taxon>Actinomycetes</taxon>
        <taxon>Kitasatosporales</taxon>
        <taxon>Streptomycetaceae</taxon>
        <taxon>Streptomyces</taxon>
    </lineage>
</organism>
<proteinExistence type="predicted"/>
<dbReference type="EMBL" id="CP163442">
    <property type="protein sequence ID" value="XDQ49961.1"/>
    <property type="molecule type" value="Genomic_DNA"/>
</dbReference>
<feature type="domain" description="VOC" evidence="1">
    <location>
        <begin position="39"/>
        <end position="149"/>
    </location>
</feature>
<evidence type="ECO:0000313" key="2">
    <source>
        <dbReference type="EMBL" id="XDQ49961.1"/>
    </source>
</evidence>
<reference evidence="2" key="1">
    <citation type="submission" date="2024-07" db="EMBL/GenBank/DDBJ databases">
        <authorList>
            <person name="Yu S.T."/>
        </authorList>
    </citation>
    <scope>NUCLEOTIDE SEQUENCE</scope>
    <source>
        <strain evidence="2">R39</strain>
        <plasmid evidence="2">unnamed1</plasmid>
    </source>
</reference>
<dbReference type="RefSeq" id="WP_369228484.1">
    <property type="nucleotide sequence ID" value="NZ_CP163442.1"/>
</dbReference>
<protein>
    <submittedName>
        <fullName evidence="2">VOC family protein</fullName>
    </submittedName>
</protein>
<dbReference type="Pfam" id="PF18029">
    <property type="entry name" value="Glyoxalase_6"/>
    <property type="match status" value="1"/>
</dbReference>
<dbReference type="SUPFAM" id="SSF54593">
    <property type="entry name" value="Glyoxalase/Bleomycin resistance protein/Dihydroxybiphenyl dioxygenase"/>
    <property type="match status" value="1"/>
</dbReference>